<protein>
    <submittedName>
        <fullName evidence="1">Uncharacterized protein</fullName>
    </submittedName>
</protein>
<comment type="caution">
    <text evidence="1">The sequence shown here is derived from an EMBL/GenBank/DDBJ whole genome shotgun (WGS) entry which is preliminary data.</text>
</comment>
<gene>
    <name evidence="1" type="ORF">B296_00046492</name>
</gene>
<evidence type="ECO:0000313" key="2">
    <source>
        <dbReference type="Proteomes" id="UP000287651"/>
    </source>
</evidence>
<name>A0A426WXF9_ENSVE</name>
<sequence>MLPSPNRGNQMLCLLHRVQWIHTTGFGSLAQETLHAGNPRSSGVGAPVGTLMRVFLPWLGCSCKTRPHGWWVPKEVPPTIKLRLIGRVKSDVLLEHRSFFSFLGSGGGKVSIPLRRPWGDLSYLYLADQSSLGFIIPLAFSASPFHVVGNADDYTCCRLCVVSALLSCGSVKFLWDMIVTAWYPILSDL</sequence>
<dbReference type="EMBL" id="AMZH03034317">
    <property type="protein sequence ID" value="RRT32014.1"/>
    <property type="molecule type" value="Genomic_DNA"/>
</dbReference>
<evidence type="ECO:0000313" key="1">
    <source>
        <dbReference type="EMBL" id="RRT32014.1"/>
    </source>
</evidence>
<dbReference type="AlphaFoldDB" id="A0A426WXF9"/>
<organism evidence="1 2">
    <name type="scientific">Ensete ventricosum</name>
    <name type="common">Abyssinian banana</name>
    <name type="synonym">Musa ensete</name>
    <dbReference type="NCBI Taxonomy" id="4639"/>
    <lineage>
        <taxon>Eukaryota</taxon>
        <taxon>Viridiplantae</taxon>
        <taxon>Streptophyta</taxon>
        <taxon>Embryophyta</taxon>
        <taxon>Tracheophyta</taxon>
        <taxon>Spermatophyta</taxon>
        <taxon>Magnoliopsida</taxon>
        <taxon>Liliopsida</taxon>
        <taxon>Zingiberales</taxon>
        <taxon>Musaceae</taxon>
        <taxon>Ensete</taxon>
    </lineage>
</organism>
<dbReference type="Proteomes" id="UP000287651">
    <property type="component" value="Unassembled WGS sequence"/>
</dbReference>
<accession>A0A426WXF9</accession>
<proteinExistence type="predicted"/>
<reference evidence="1 2" key="1">
    <citation type="journal article" date="2014" name="Agronomy (Basel)">
        <title>A Draft Genome Sequence for Ensete ventricosum, the Drought-Tolerant Tree Against Hunger.</title>
        <authorList>
            <person name="Harrison J."/>
            <person name="Moore K.A."/>
            <person name="Paszkiewicz K."/>
            <person name="Jones T."/>
            <person name="Grant M."/>
            <person name="Ambacheew D."/>
            <person name="Muzemil S."/>
            <person name="Studholme D.J."/>
        </authorList>
    </citation>
    <scope>NUCLEOTIDE SEQUENCE [LARGE SCALE GENOMIC DNA]</scope>
</reference>